<keyword evidence="1" id="KW-0732">Signal</keyword>
<feature type="chain" id="PRO_5036444818" evidence="1">
    <location>
        <begin position="18"/>
        <end position="111"/>
    </location>
</feature>
<evidence type="ECO:0000313" key="3">
    <source>
        <dbReference type="Proteomes" id="UP000005408"/>
    </source>
</evidence>
<protein>
    <submittedName>
        <fullName evidence="2">Uncharacterized protein</fullName>
    </submittedName>
</protein>
<evidence type="ECO:0000256" key="1">
    <source>
        <dbReference type="SAM" id="SignalP"/>
    </source>
</evidence>
<dbReference type="Proteomes" id="UP000005408">
    <property type="component" value="Unassembled WGS sequence"/>
</dbReference>
<name>A0A8W8IAV8_MAGGI</name>
<reference evidence="2" key="1">
    <citation type="submission" date="2022-08" db="UniProtKB">
        <authorList>
            <consortium name="EnsemblMetazoa"/>
        </authorList>
    </citation>
    <scope>IDENTIFICATION</scope>
    <source>
        <strain evidence="2">05x7-T-G4-1.051#20</strain>
    </source>
</reference>
<keyword evidence="3" id="KW-1185">Reference proteome</keyword>
<sequence length="111" mass="12125">MLRTLCGIALFVVTVSAFPNLQERAESCTTAADCANDTCHDQQGNVVCAIHHGDTGVCHFRNDKCYNDTDCSPTTCHGQDGIITCEIHHEGHAGICHCAHVQYSFEDENDE</sequence>
<organism evidence="2 3">
    <name type="scientific">Magallana gigas</name>
    <name type="common">Pacific oyster</name>
    <name type="synonym">Crassostrea gigas</name>
    <dbReference type="NCBI Taxonomy" id="29159"/>
    <lineage>
        <taxon>Eukaryota</taxon>
        <taxon>Metazoa</taxon>
        <taxon>Spiralia</taxon>
        <taxon>Lophotrochozoa</taxon>
        <taxon>Mollusca</taxon>
        <taxon>Bivalvia</taxon>
        <taxon>Autobranchia</taxon>
        <taxon>Pteriomorphia</taxon>
        <taxon>Ostreida</taxon>
        <taxon>Ostreoidea</taxon>
        <taxon>Ostreidae</taxon>
        <taxon>Magallana</taxon>
    </lineage>
</organism>
<evidence type="ECO:0000313" key="2">
    <source>
        <dbReference type="EnsemblMetazoa" id="G13374.1:cds"/>
    </source>
</evidence>
<accession>A0A8W8IAV8</accession>
<proteinExistence type="predicted"/>
<dbReference type="AlphaFoldDB" id="A0A8W8IAV8"/>
<dbReference type="EnsemblMetazoa" id="G13374.1">
    <property type="protein sequence ID" value="G13374.1:cds"/>
    <property type="gene ID" value="G13374"/>
</dbReference>
<feature type="signal peptide" evidence="1">
    <location>
        <begin position="1"/>
        <end position="17"/>
    </location>
</feature>